<evidence type="ECO:0000256" key="4">
    <source>
        <dbReference type="ARBA" id="ARBA00022679"/>
    </source>
</evidence>
<keyword evidence="8" id="KW-0902">Two-component regulatory system</keyword>
<evidence type="ECO:0000313" key="11">
    <source>
        <dbReference type="EMBL" id="KAA2254885.1"/>
    </source>
</evidence>
<feature type="transmembrane region" description="Helical" evidence="9">
    <location>
        <begin position="118"/>
        <end position="137"/>
    </location>
</feature>
<dbReference type="Pfam" id="PF07730">
    <property type="entry name" value="HisKA_3"/>
    <property type="match status" value="1"/>
</dbReference>
<dbReference type="InterPro" id="IPR011712">
    <property type="entry name" value="Sig_transdc_His_kin_sub3_dim/P"/>
</dbReference>
<dbReference type="EMBL" id="VUOB01000059">
    <property type="protein sequence ID" value="KAA2254885.1"/>
    <property type="molecule type" value="Genomic_DNA"/>
</dbReference>
<evidence type="ECO:0000256" key="9">
    <source>
        <dbReference type="SAM" id="Phobius"/>
    </source>
</evidence>
<comment type="caution">
    <text evidence="11">The sequence shown here is derived from an EMBL/GenBank/DDBJ whole genome shotgun (WGS) entry which is preliminary data.</text>
</comment>
<proteinExistence type="predicted"/>
<keyword evidence="12" id="KW-1185">Reference proteome</keyword>
<gene>
    <name evidence="11" type="ORF">F0L68_29330</name>
</gene>
<evidence type="ECO:0000256" key="1">
    <source>
        <dbReference type="ARBA" id="ARBA00000085"/>
    </source>
</evidence>
<dbReference type="Gene3D" id="3.30.565.10">
    <property type="entry name" value="Histidine kinase-like ATPase, C-terminal domain"/>
    <property type="match status" value="1"/>
</dbReference>
<keyword evidence="9" id="KW-1133">Transmembrane helix</keyword>
<dbReference type="GO" id="GO:0016020">
    <property type="term" value="C:membrane"/>
    <property type="evidence" value="ECO:0007669"/>
    <property type="project" value="InterPro"/>
</dbReference>
<dbReference type="InterPro" id="IPR036890">
    <property type="entry name" value="HATPase_C_sf"/>
</dbReference>
<evidence type="ECO:0000259" key="10">
    <source>
        <dbReference type="Pfam" id="PF07730"/>
    </source>
</evidence>
<evidence type="ECO:0000256" key="2">
    <source>
        <dbReference type="ARBA" id="ARBA00012438"/>
    </source>
</evidence>
<keyword evidence="9" id="KW-0472">Membrane</keyword>
<organism evidence="11 12">
    <name type="scientific">Solihabitans fulvus</name>
    <dbReference type="NCBI Taxonomy" id="1892852"/>
    <lineage>
        <taxon>Bacteria</taxon>
        <taxon>Bacillati</taxon>
        <taxon>Actinomycetota</taxon>
        <taxon>Actinomycetes</taxon>
        <taxon>Pseudonocardiales</taxon>
        <taxon>Pseudonocardiaceae</taxon>
        <taxon>Solihabitans</taxon>
    </lineage>
</organism>
<dbReference type="GO" id="GO:0005524">
    <property type="term" value="F:ATP binding"/>
    <property type="evidence" value="ECO:0007669"/>
    <property type="project" value="UniProtKB-KW"/>
</dbReference>
<protein>
    <recommendedName>
        <fullName evidence="2">histidine kinase</fullName>
        <ecNumber evidence="2">2.7.13.3</ecNumber>
    </recommendedName>
</protein>
<keyword evidence="7" id="KW-0067">ATP-binding</keyword>
<evidence type="ECO:0000256" key="5">
    <source>
        <dbReference type="ARBA" id="ARBA00022741"/>
    </source>
</evidence>
<keyword evidence="4" id="KW-0808">Transferase</keyword>
<sequence length="363" mass="39153">MRVLRPVPAAMVLVLLIPYLPQHHGWLILLLSGLAFLSSVVLMWARVLPEWVVCGLLLVLSLSGATLYTLTPRNLTIMLVYVAVTHASRRNSQPTLVIVTGVSAVATVVSIKLHRGDWLDISTTIAVLAAILAFGIARRARLERLEQTELALAREQTAREEHARAAALAERARIARELHDVLAHSLAALSLNLQGTRLILVRDGASAEAVGQVERAQRLAADGLNEARRAVAALREDPVPVQRGIADLVTAFRLETSASAEFVAQGTPRELSGAASNALYRTAQEALTNTRKHAPGAPVEVLLDYQADRTELTVVDRPGHEPRAAAPGGYGLTGMRERAELIGGTLHSGPTEDGWRVHLVVPE</sequence>
<dbReference type="InterPro" id="IPR050482">
    <property type="entry name" value="Sensor_HK_TwoCompSys"/>
</dbReference>
<accession>A0A5B2WTH3</accession>
<feature type="domain" description="Signal transduction histidine kinase subgroup 3 dimerisation and phosphoacceptor" evidence="10">
    <location>
        <begin position="170"/>
        <end position="237"/>
    </location>
</feature>
<reference evidence="11 12" key="1">
    <citation type="submission" date="2019-09" db="EMBL/GenBank/DDBJ databases">
        <title>Goodfellowia gen. nov., a new genus of the Pseudonocardineae related to Actinoalloteichus, containing Goodfellowia coeruleoviolacea gen. nov., comb. nov. gen. nov., comb. nov.</title>
        <authorList>
            <person name="Labeda D."/>
        </authorList>
    </citation>
    <scope>NUCLEOTIDE SEQUENCE [LARGE SCALE GENOMIC DNA]</scope>
    <source>
        <strain evidence="11 12">AN110305</strain>
    </source>
</reference>
<evidence type="ECO:0000313" key="12">
    <source>
        <dbReference type="Proteomes" id="UP000323454"/>
    </source>
</evidence>
<dbReference type="OrthoDB" id="227596at2"/>
<reference evidence="11 12" key="2">
    <citation type="submission" date="2019-09" db="EMBL/GenBank/DDBJ databases">
        <authorList>
            <person name="Jin C."/>
        </authorList>
    </citation>
    <scope>NUCLEOTIDE SEQUENCE [LARGE SCALE GENOMIC DNA]</scope>
    <source>
        <strain evidence="11 12">AN110305</strain>
    </source>
</reference>
<evidence type="ECO:0000256" key="6">
    <source>
        <dbReference type="ARBA" id="ARBA00022777"/>
    </source>
</evidence>
<evidence type="ECO:0000256" key="8">
    <source>
        <dbReference type="ARBA" id="ARBA00023012"/>
    </source>
</evidence>
<keyword evidence="6 11" id="KW-0418">Kinase</keyword>
<dbReference type="Proteomes" id="UP000323454">
    <property type="component" value="Unassembled WGS sequence"/>
</dbReference>
<dbReference type="GO" id="GO:0000155">
    <property type="term" value="F:phosphorelay sensor kinase activity"/>
    <property type="evidence" value="ECO:0007669"/>
    <property type="project" value="InterPro"/>
</dbReference>
<feature type="transmembrane region" description="Helical" evidence="9">
    <location>
        <begin position="25"/>
        <end position="44"/>
    </location>
</feature>
<comment type="catalytic activity">
    <reaction evidence="1">
        <text>ATP + protein L-histidine = ADP + protein N-phospho-L-histidine.</text>
        <dbReference type="EC" id="2.7.13.3"/>
    </reaction>
</comment>
<feature type="transmembrane region" description="Helical" evidence="9">
    <location>
        <begin position="91"/>
        <end position="111"/>
    </location>
</feature>
<dbReference type="Gene3D" id="1.20.5.1930">
    <property type="match status" value="1"/>
</dbReference>
<dbReference type="PANTHER" id="PTHR24421">
    <property type="entry name" value="NITRATE/NITRITE SENSOR PROTEIN NARX-RELATED"/>
    <property type="match status" value="1"/>
</dbReference>
<dbReference type="PANTHER" id="PTHR24421:SF10">
    <property type="entry name" value="NITRATE_NITRITE SENSOR PROTEIN NARQ"/>
    <property type="match status" value="1"/>
</dbReference>
<feature type="transmembrane region" description="Helical" evidence="9">
    <location>
        <begin position="51"/>
        <end position="71"/>
    </location>
</feature>
<dbReference type="GO" id="GO:0046983">
    <property type="term" value="F:protein dimerization activity"/>
    <property type="evidence" value="ECO:0007669"/>
    <property type="project" value="InterPro"/>
</dbReference>
<name>A0A5B2WTH3_9PSEU</name>
<dbReference type="SUPFAM" id="SSF55874">
    <property type="entry name" value="ATPase domain of HSP90 chaperone/DNA topoisomerase II/histidine kinase"/>
    <property type="match status" value="1"/>
</dbReference>
<dbReference type="AlphaFoldDB" id="A0A5B2WTH3"/>
<dbReference type="CDD" id="cd16917">
    <property type="entry name" value="HATPase_UhpB-NarQ-NarX-like"/>
    <property type="match status" value="1"/>
</dbReference>
<keyword evidence="5" id="KW-0547">Nucleotide-binding</keyword>
<keyword evidence="9" id="KW-0812">Transmembrane</keyword>
<evidence type="ECO:0000256" key="7">
    <source>
        <dbReference type="ARBA" id="ARBA00022840"/>
    </source>
</evidence>
<keyword evidence="3" id="KW-0597">Phosphoprotein</keyword>
<evidence type="ECO:0000256" key="3">
    <source>
        <dbReference type="ARBA" id="ARBA00022553"/>
    </source>
</evidence>
<dbReference type="EC" id="2.7.13.3" evidence="2"/>